<evidence type="ECO:0000256" key="13">
    <source>
        <dbReference type="SAM" id="Phobius"/>
    </source>
</evidence>
<dbReference type="InterPro" id="IPR000642">
    <property type="entry name" value="Peptidase_M41"/>
</dbReference>
<dbReference type="InterPro" id="IPR003593">
    <property type="entry name" value="AAA+_ATPase"/>
</dbReference>
<proteinExistence type="inferred from homology"/>
<dbReference type="GO" id="GO:0006508">
    <property type="term" value="P:proteolysis"/>
    <property type="evidence" value="ECO:0007669"/>
    <property type="project" value="UniProtKB-KW"/>
</dbReference>
<evidence type="ECO:0000256" key="2">
    <source>
        <dbReference type="ARBA" id="ARBA00010044"/>
    </source>
</evidence>
<keyword evidence="3 15" id="KW-0645">Protease</keyword>
<dbReference type="SUPFAM" id="SSF52540">
    <property type="entry name" value="P-loop containing nucleoside triphosphate hydrolases"/>
    <property type="match status" value="1"/>
</dbReference>
<dbReference type="GO" id="GO:0004176">
    <property type="term" value="F:ATP-dependent peptidase activity"/>
    <property type="evidence" value="ECO:0007669"/>
    <property type="project" value="InterPro"/>
</dbReference>
<dbReference type="InterPro" id="IPR041569">
    <property type="entry name" value="AAA_lid_3"/>
</dbReference>
<dbReference type="RefSeq" id="WP_084054345.1">
    <property type="nucleotide sequence ID" value="NZ_FWWT01000023.1"/>
</dbReference>
<dbReference type="Gene3D" id="3.40.50.300">
    <property type="entry name" value="P-loop containing nucleotide triphosphate hydrolases"/>
    <property type="match status" value="1"/>
</dbReference>
<dbReference type="InterPro" id="IPR027417">
    <property type="entry name" value="P-loop_NTPase"/>
</dbReference>
<keyword evidence="9 15" id="KW-0482">Metalloprotease</keyword>
<dbReference type="SUPFAM" id="SSF140990">
    <property type="entry name" value="FtsH protease domain-like"/>
    <property type="match status" value="1"/>
</dbReference>
<dbReference type="PROSITE" id="PS00674">
    <property type="entry name" value="AAA"/>
    <property type="match status" value="1"/>
</dbReference>
<dbReference type="FunFam" id="3.40.50.300:FF:001025">
    <property type="entry name" value="ATPase family, AAA domain-containing 2B"/>
    <property type="match status" value="1"/>
</dbReference>
<dbReference type="InterPro" id="IPR037219">
    <property type="entry name" value="Peptidase_M41-like"/>
</dbReference>
<organism evidence="15 16">
    <name type="scientific">Desulfonispora thiosulfatigenes DSM 11270</name>
    <dbReference type="NCBI Taxonomy" id="656914"/>
    <lineage>
        <taxon>Bacteria</taxon>
        <taxon>Bacillati</taxon>
        <taxon>Bacillota</taxon>
        <taxon>Clostridia</taxon>
        <taxon>Eubacteriales</taxon>
        <taxon>Peptococcaceae</taxon>
        <taxon>Desulfonispora</taxon>
    </lineage>
</organism>
<dbReference type="GO" id="GO:0004222">
    <property type="term" value="F:metalloendopeptidase activity"/>
    <property type="evidence" value="ECO:0007669"/>
    <property type="project" value="InterPro"/>
</dbReference>
<evidence type="ECO:0000256" key="4">
    <source>
        <dbReference type="ARBA" id="ARBA00022692"/>
    </source>
</evidence>
<gene>
    <name evidence="15" type="ORF">SAMN00017405_1494</name>
</gene>
<evidence type="ECO:0000256" key="3">
    <source>
        <dbReference type="ARBA" id="ARBA00022670"/>
    </source>
</evidence>
<keyword evidence="7 12" id="KW-0067">ATP-binding</keyword>
<comment type="similarity">
    <text evidence="2">In the C-terminal section; belongs to the peptidase M41 family.</text>
</comment>
<dbReference type="InterPro" id="IPR003960">
    <property type="entry name" value="ATPase_AAA_CS"/>
</dbReference>
<evidence type="ECO:0000256" key="11">
    <source>
        <dbReference type="ARBA" id="ARBA00023136"/>
    </source>
</evidence>
<evidence type="ECO:0000256" key="7">
    <source>
        <dbReference type="ARBA" id="ARBA00022840"/>
    </source>
</evidence>
<evidence type="ECO:0000313" key="16">
    <source>
        <dbReference type="Proteomes" id="UP000192731"/>
    </source>
</evidence>
<evidence type="ECO:0000256" key="5">
    <source>
        <dbReference type="ARBA" id="ARBA00022741"/>
    </source>
</evidence>
<sequence length="489" mass="54160">MRKEYIIGVLLGVISFLFFLRVNMQPFIILAIIAGALYFIMQKKGLVNVNAYQEIKPENNFAFDDIGGQTIAKRELKEALDFLINSTKISQRGIRPLKGILLTGPPGTGKTLLAKASATYSDAVFLATSGSEFIEMYAGVGAQRVRKIFNTARTKAKKDNKNRAIIFIDEIDVIGGQRGSNGSHMEYDQTLNQFLVEMDGISGSDINILVIGATNRPDLLDSALLRPGRFDRQVKVDLPENDGRLEILKLHTKNKVLAKNVNLEEIADETYGFSGAHLENVTNEAAILALRENAKEIDHIHIKEAIDKVMLGEKLNNKTKNEVIKRIAYHEAGHAIVSEVVNPNSVSQVTVTSRGNALGYVRQVQKDQKLYTENELRNQIKICLAGSLAEKLCLGNRSTGSSNDFEQAIKLAKNMIHAGLSSLGVISIEDLPAETINNTISEIIKKEEDITQEILNENLNYLEEISSLLVNEEKITGEKIREILDKKAS</sequence>
<dbReference type="Pfam" id="PF01434">
    <property type="entry name" value="Peptidase_M41"/>
    <property type="match status" value="1"/>
</dbReference>
<keyword evidence="4 13" id="KW-0812">Transmembrane</keyword>
<evidence type="ECO:0000259" key="14">
    <source>
        <dbReference type="SMART" id="SM00382"/>
    </source>
</evidence>
<dbReference type="Pfam" id="PF00004">
    <property type="entry name" value="AAA"/>
    <property type="match status" value="1"/>
</dbReference>
<evidence type="ECO:0000256" key="1">
    <source>
        <dbReference type="ARBA" id="ARBA00004370"/>
    </source>
</evidence>
<dbReference type="Gene3D" id="1.20.58.760">
    <property type="entry name" value="Peptidase M41"/>
    <property type="match status" value="1"/>
</dbReference>
<dbReference type="SMART" id="SM00382">
    <property type="entry name" value="AAA"/>
    <property type="match status" value="1"/>
</dbReference>
<evidence type="ECO:0000256" key="6">
    <source>
        <dbReference type="ARBA" id="ARBA00022801"/>
    </source>
</evidence>
<evidence type="ECO:0000256" key="8">
    <source>
        <dbReference type="ARBA" id="ARBA00022989"/>
    </source>
</evidence>
<name>A0A1W1VSG0_DESTI</name>
<accession>A0A1W1VSG0</accession>
<dbReference type="FunFam" id="1.10.8.60:FF:000001">
    <property type="entry name" value="ATP-dependent zinc metalloprotease FtsH"/>
    <property type="match status" value="1"/>
</dbReference>
<evidence type="ECO:0000256" key="9">
    <source>
        <dbReference type="ARBA" id="ARBA00023049"/>
    </source>
</evidence>
<comment type="subcellular location">
    <subcellularLocation>
        <location evidence="1">Membrane</location>
    </subcellularLocation>
</comment>
<dbReference type="InterPro" id="IPR003959">
    <property type="entry name" value="ATPase_AAA_core"/>
</dbReference>
<evidence type="ECO:0000313" key="15">
    <source>
        <dbReference type="EMBL" id="SMB96279.1"/>
    </source>
</evidence>
<dbReference type="AlphaFoldDB" id="A0A1W1VSG0"/>
<dbReference type="PANTHER" id="PTHR23076">
    <property type="entry name" value="METALLOPROTEASE M41 FTSH"/>
    <property type="match status" value="1"/>
</dbReference>
<dbReference type="EMBL" id="FWWT01000023">
    <property type="protein sequence ID" value="SMB96279.1"/>
    <property type="molecule type" value="Genomic_DNA"/>
</dbReference>
<keyword evidence="5 12" id="KW-0547">Nucleotide-binding</keyword>
<feature type="transmembrane region" description="Helical" evidence="13">
    <location>
        <begin position="7"/>
        <end position="40"/>
    </location>
</feature>
<comment type="similarity">
    <text evidence="12">Belongs to the AAA ATPase family.</text>
</comment>
<dbReference type="GO" id="GO:0005524">
    <property type="term" value="F:ATP binding"/>
    <property type="evidence" value="ECO:0007669"/>
    <property type="project" value="UniProtKB-KW"/>
</dbReference>
<keyword evidence="10" id="KW-0175">Coiled coil</keyword>
<keyword evidence="16" id="KW-1185">Reference proteome</keyword>
<dbReference type="STRING" id="656914.SAMN00017405_1494"/>
<feature type="domain" description="AAA+ ATPase" evidence="14">
    <location>
        <begin position="96"/>
        <end position="240"/>
    </location>
</feature>
<protein>
    <submittedName>
        <fullName evidence="15">ATP-dependent metalloprotease FtsH</fullName>
    </submittedName>
</protein>
<dbReference type="OrthoDB" id="9809379at2"/>
<keyword evidence="11 13" id="KW-0472">Membrane</keyword>
<evidence type="ECO:0000256" key="12">
    <source>
        <dbReference type="RuleBase" id="RU003651"/>
    </source>
</evidence>
<reference evidence="15 16" key="1">
    <citation type="submission" date="2017-04" db="EMBL/GenBank/DDBJ databases">
        <authorList>
            <person name="Afonso C.L."/>
            <person name="Miller P.J."/>
            <person name="Scott M.A."/>
            <person name="Spackman E."/>
            <person name="Goraichik I."/>
            <person name="Dimitrov K.M."/>
            <person name="Suarez D.L."/>
            <person name="Swayne D.E."/>
        </authorList>
    </citation>
    <scope>NUCLEOTIDE SEQUENCE [LARGE SCALE GENOMIC DNA]</scope>
    <source>
        <strain evidence="15 16">DSM 11270</strain>
    </source>
</reference>
<dbReference type="PANTHER" id="PTHR23076:SF113">
    <property type="entry name" value="ATP-DEPENDENT ZINC METALLOPROTEASE FTSH 1, CHLOROPLASTIC-RELATED"/>
    <property type="match status" value="1"/>
</dbReference>
<evidence type="ECO:0000256" key="10">
    <source>
        <dbReference type="ARBA" id="ARBA00023054"/>
    </source>
</evidence>
<keyword evidence="8 13" id="KW-1133">Transmembrane helix</keyword>
<dbReference type="Pfam" id="PF17862">
    <property type="entry name" value="AAA_lid_3"/>
    <property type="match status" value="1"/>
</dbReference>
<dbReference type="GO" id="GO:0016020">
    <property type="term" value="C:membrane"/>
    <property type="evidence" value="ECO:0007669"/>
    <property type="project" value="UniProtKB-SubCell"/>
</dbReference>
<dbReference type="Gene3D" id="1.10.8.60">
    <property type="match status" value="1"/>
</dbReference>
<dbReference type="GO" id="GO:0016887">
    <property type="term" value="F:ATP hydrolysis activity"/>
    <property type="evidence" value="ECO:0007669"/>
    <property type="project" value="InterPro"/>
</dbReference>
<dbReference type="Proteomes" id="UP000192731">
    <property type="component" value="Unassembled WGS sequence"/>
</dbReference>
<keyword evidence="6" id="KW-0378">Hydrolase</keyword>